<proteinExistence type="predicted"/>
<keyword evidence="3" id="KW-1185">Reference proteome</keyword>
<dbReference type="EMBL" id="JAAGSC010000034">
    <property type="protein sequence ID" value="NDY94967.1"/>
    <property type="molecule type" value="Genomic_DNA"/>
</dbReference>
<evidence type="ECO:0000313" key="3">
    <source>
        <dbReference type="Proteomes" id="UP000484885"/>
    </source>
</evidence>
<reference evidence="2 3" key="1">
    <citation type="submission" date="2020-02" db="EMBL/GenBank/DDBJ databases">
        <authorList>
            <person name="Zhang X.-Y."/>
        </authorList>
    </citation>
    <scope>NUCLEOTIDE SEQUENCE [LARGE SCALE GENOMIC DNA]</scope>
    <source>
        <strain evidence="2 3">C33</strain>
    </source>
</reference>
<keyword evidence="1" id="KW-0812">Transmembrane</keyword>
<evidence type="ECO:0000313" key="2">
    <source>
        <dbReference type="EMBL" id="NDY94967.1"/>
    </source>
</evidence>
<evidence type="ECO:0000256" key="1">
    <source>
        <dbReference type="SAM" id="Phobius"/>
    </source>
</evidence>
<dbReference type="Proteomes" id="UP000484885">
    <property type="component" value="Unassembled WGS sequence"/>
</dbReference>
<keyword evidence="1" id="KW-0472">Membrane</keyword>
<organism evidence="2 3">
    <name type="scientific">Wenzhouxiangella limi</name>
    <dbReference type="NCBI Taxonomy" id="2707351"/>
    <lineage>
        <taxon>Bacteria</taxon>
        <taxon>Pseudomonadati</taxon>
        <taxon>Pseudomonadota</taxon>
        <taxon>Gammaproteobacteria</taxon>
        <taxon>Chromatiales</taxon>
        <taxon>Wenzhouxiangellaceae</taxon>
        <taxon>Wenzhouxiangella</taxon>
    </lineage>
</organism>
<dbReference type="RefSeq" id="WP_164210379.1">
    <property type="nucleotide sequence ID" value="NZ_JAAGSC010000034.1"/>
</dbReference>
<keyword evidence="1" id="KW-1133">Transmembrane helix</keyword>
<dbReference type="AlphaFoldDB" id="A0A845UTY1"/>
<dbReference type="NCBIfam" id="TIGR02532">
    <property type="entry name" value="IV_pilin_GFxxxE"/>
    <property type="match status" value="1"/>
</dbReference>
<sequence length="235" mass="26358">MRRTHGFTLIEVMLAITLVALIMGMAYGGFRASIRATTSGEERIEETNRLRVTHQFVRRQLSQARSLIIEQPEDMEEGEQIRFEGEAERVRFVAPMPGYLSYGGAYVQEFSLERGEDGLDLVFYFALLNGYLPGDLEDSEGVVLLEGLEDGGFFFMDLDEEDQTPYWADFWEETARLPLAVGLNIDMGRIDGLNWPELVTPVMVDSGGAGTGARGEVRRGVELLGGRRRAPRARQ</sequence>
<accession>A0A845UTY1</accession>
<comment type="caution">
    <text evidence="2">The sequence shown here is derived from an EMBL/GenBank/DDBJ whole genome shotgun (WGS) entry which is preliminary data.</text>
</comment>
<protein>
    <submittedName>
        <fullName evidence="2">Prepilin-type N-terminal cleavage/methylation domain-containing protein</fullName>
    </submittedName>
</protein>
<name>A0A845UTY1_9GAMM</name>
<dbReference type="Pfam" id="PF07963">
    <property type="entry name" value="N_methyl"/>
    <property type="match status" value="1"/>
</dbReference>
<dbReference type="InterPro" id="IPR012902">
    <property type="entry name" value="N_methyl_site"/>
</dbReference>
<feature type="transmembrane region" description="Helical" evidence="1">
    <location>
        <begin position="12"/>
        <end position="30"/>
    </location>
</feature>
<gene>
    <name evidence="2" type="ORF">G3I74_04410</name>
</gene>
<dbReference type="PROSITE" id="PS00409">
    <property type="entry name" value="PROKAR_NTER_METHYL"/>
    <property type="match status" value="1"/>
</dbReference>